<dbReference type="Proteomes" id="UP001265259">
    <property type="component" value="Unassembled WGS sequence"/>
</dbReference>
<keyword evidence="1" id="KW-0472">Membrane</keyword>
<evidence type="ECO:0000313" key="2">
    <source>
        <dbReference type="EMBL" id="MDT0682752.1"/>
    </source>
</evidence>
<evidence type="ECO:0008006" key="4">
    <source>
        <dbReference type="Google" id="ProtNLM"/>
    </source>
</evidence>
<dbReference type="EMBL" id="JAVRHL010000002">
    <property type="protein sequence ID" value="MDT0682752.1"/>
    <property type="molecule type" value="Genomic_DNA"/>
</dbReference>
<proteinExistence type="predicted"/>
<sequence>MSNNESFIDEVNDEVRRDRLFRMMKRWGWIPILLVVLLVAGAAWYEYRQSREIAEARAFGDAVLTALELPDDTARTDALAEIRAAEGEMPVLSLLLAAERLAGSDPEASAEALRPVVADTDISRIYGDLAAFKMVLLGEAGGVDDTTRTQLLDRIATPGAPYRALAMEQQAIDLAAAGEDDRALELAQSLLDEPNLTQGLIRRVTQLIVALEGEPSSEAG</sequence>
<protein>
    <recommendedName>
        <fullName evidence="4">Tetratricopeptide repeat-like domain-containing protein</fullName>
    </recommendedName>
</protein>
<keyword evidence="1" id="KW-0812">Transmembrane</keyword>
<feature type="transmembrane region" description="Helical" evidence="1">
    <location>
        <begin position="27"/>
        <end position="45"/>
    </location>
</feature>
<comment type="caution">
    <text evidence="2">The sequence shown here is derived from an EMBL/GenBank/DDBJ whole genome shotgun (WGS) entry which is preliminary data.</text>
</comment>
<dbReference type="RefSeq" id="WP_311690606.1">
    <property type="nucleotide sequence ID" value="NZ_JAVRHL010000002.1"/>
</dbReference>
<keyword evidence="1" id="KW-1133">Transmembrane helix</keyword>
<name>A0ABU3DHW9_9RHOB</name>
<keyword evidence="3" id="KW-1185">Reference proteome</keyword>
<organism evidence="2 3">
    <name type="scientific">Tropicimonas omnivorans</name>
    <dbReference type="NCBI Taxonomy" id="3075590"/>
    <lineage>
        <taxon>Bacteria</taxon>
        <taxon>Pseudomonadati</taxon>
        <taxon>Pseudomonadota</taxon>
        <taxon>Alphaproteobacteria</taxon>
        <taxon>Rhodobacterales</taxon>
        <taxon>Roseobacteraceae</taxon>
        <taxon>Tropicimonas</taxon>
    </lineage>
</organism>
<evidence type="ECO:0000256" key="1">
    <source>
        <dbReference type="SAM" id="Phobius"/>
    </source>
</evidence>
<gene>
    <name evidence="2" type="ORF">RM543_08640</name>
</gene>
<accession>A0ABU3DHW9</accession>
<evidence type="ECO:0000313" key="3">
    <source>
        <dbReference type="Proteomes" id="UP001265259"/>
    </source>
</evidence>
<reference evidence="2 3" key="1">
    <citation type="submission" date="2023-09" db="EMBL/GenBank/DDBJ databases">
        <authorList>
            <person name="Rey-Velasco X."/>
        </authorList>
    </citation>
    <scope>NUCLEOTIDE SEQUENCE [LARGE SCALE GENOMIC DNA]</scope>
    <source>
        <strain evidence="2 3">F158</strain>
    </source>
</reference>